<evidence type="ECO:0000256" key="5">
    <source>
        <dbReference type="ARBA" id="ARBA00022989"/>
    </source>
</evidence>
<feature type="non-terminal residue" evidence="8">
    <location>
        <position position="533"/>
    </location>
</feature>
<evidence type="ECO:0000256" key="7">
    <source>
        <dbReference type="SAM" id="Phobius"/>
    </source>
</evidence>
<evidence type="ECO:0000256" key="1">
    <source>
        <dbReference type="ARBA" id="ARBA00004141"/>
    </source>
</evidence>
<feature type="transmembrane region" description="Helical" evidence="7">
    <location>
        <begin position="155"/>
        <end position="175"/>
    </location>
</feature>
<organism evidence="8 9">
    <name type="scientific">Aulographum hederae CBS 113979</name>
    <dbReference type="NCBI Taxonomy" id="1176131"/>
    <lineage>
        <taxon>Eukaryota</taxon>
        <taxon>Fungi</taxon>
        <taxon>Dikarya</taxon>
        <taxon>Ascomycota</taxon>
        <taxon>Pezizomycotina</taxon>
        <taxon>Dothideomycetes</taxon>
        <taxon>Pleosporomycetidae</taxon>
        <taxon>Aulographales</taxon>
        <taxon>Aulographaceae</taxon>
    </lineage>
</organism>
<keyword evidence="4 7" id="KW-0812">Transmembrane</keyword>
<keyword evidence="9" id="KW-1185">Reference proteome</keyword>
<dbReference type="GO" id="GO:0015853">
    <property type="term" value="P:adenine transport"/>
    <property type="evidence" value="ECO:0007669"/>
    <property type="project" value="TreeGrafter"/>
</dbReference>
<dbReference type="InterPro" id="IPR045018">
    <property type="entry name" value="Azg-like"/>
</dbReference>
<evidence type="ECO:0000256" key="3">
    <source>
        <dbReference type="ARBA" id="ARBA00022448"/>
    </source>
</evidence>
<name>A0A6G1HC96_9PEZI</name>
<protein>
    <submittedName>
        <fullName evidence="8">Xanthine/uracil permease family protein-like protein</fullName>
    </submittedName>
</protein>
<dbReference type="EMBL" id="ML977141">
    <property type="protein sequence ID" value="KAF1990640.1"/>
    <property type="molecule type" value="Genomic_DNA"/>
</dbReference>
<feature type="transmembrane region" description="Helical" evidence="7">
    <location>
        <begin position="410"/>
        <end position="428"/>
    </location>
</feature>
<feature type="transmembrane region" description="Helical" evidence="7">
    <location>
        <begin position="373"/>
        <end position="398"/>
    </location>
</feature>
<comment type="subcellular location">
    <subcellularLocation>
        <location evidence="1">Membrane</location>
        <topology evidence="1">Multi-pass membrane protein</topology>
    </subcellularLocation>
</comment>
<proteinExistence type="inferred from homology"/>
<dbReference type="GO" id="GO:0015854">
    <property type="term" value="P:guanine transport"/>
    <property type="evidence" value="ECO:0007669"/>
    <property type="project" value="TreeGrafter"/>
</dbReference>
<comment type="similarity">
    <text evidence="2">Belongs to the nucleobase:cation symporter-2 (NCS2) (TC 2.A.40) family. Azg-like subfamily.</text>
</comment>
<reference evidence="8" key="1">
    <citation type="journal article" date="2020" name="Stud. Mycol.">
        <title>101 Dothideomycetes genomes: a test case for predicting lifestyles and emergence of pathogens.</title>
        <authorList>
            <person name="Haridas S."/>
            <person name="Albert R."/>
            <person name="Binder M."/>
            <person name="Bloem J."/>
            <person name="Labutti K."/>
            <person name="Salamov A."/>
            <person name="Andreopoulos B."/>
            <person name="Baker S."/>
            <person name="Barry K."/>
            <person name="Bills G."/>
            <person name="Bluhm B."/>
            <person name="Cannon C."/>
            <person name="Castanera R."/>
            <person name="Culley D."/>
            <person name="Daum C."/>
            <person name="Ezra D."/>
            <person name="Gonzalez J."/>
            <person name="Henrissat B."/>
            <person name="Kuo A."/>
            <person name="Liang C."/>
            <person name="Lipzen A."/>
            <person name="Lutzoni F."/>
            <person name="Magnuson J."/>
            <person name="Mondo S."/>
            <person name="Nolan M."/>
            <person name="Ohm R."/>
            <person name="Pangilinan J."/>
            <person name="Park H.-J."/>
            <person name="Ramirez L."/>
            <person name="Alfaro M."/>
            <person name="Sun H."/>
            <person name="Tritt A."/>
            <person name="Yoshinaga Y."/>
            <person name="Zwiers L.-H."/>
            <person name="Turgeon B."/>
            <person name="Goodwin S."/>
            <person name="Spatafora J."/>
            <person name="Crous P."/>
            <person name="Grigoriev I."/>
        </authorList>
    </citation>
    <scope>NUCLEOTIDE SEQUENCE</scope>
    <source>
        <strain evidence="8">CBS 113979</strain>
    </source>
</reference>
<keyword evidence="6 7" id="KW-0472">Membrane</keyword>
<evidence type="ECO:0000256" key="2">
    <source>
        <dbReference type="ARBA" id="ARBA00005697"/>
    </source>
</evidence>
<evidence type="ECO:0000256" key="6">
    <source>
        <dbReference type="ARBA" id="ARBA00023136"/>
    </source>
</evidence>
<dbReference type="Proteomes" id="UP000800041">
    <property type="component" value="Unassembled WGS sequence"/>
</dbReference>
<sequence>MEALRNVGNAIDDYVGKSTFGRMFRLEGSGHEKELKNTRFLREIRAGVTTFFTMSYIIAVNALILTDSGATCKCDSSIDRSIDPPCASDPAYNQCLTEINRDFVVATSAISGFASFLFGFFTNLPVALAPGMGINAYFTYQVVGFHGLGKIPYEIALAAVFIEGFIFIALSLLGMRQWLVKLLPHSIKIASAVGIGLFLTLIGLSTTAGLGAVSGASSTPMDLAGCPAAFRDAAGACASHKMQDPAMWLGITLGGMLITYLLMFNFKAAFLIGIILTSIVSWPRNTAVTYFPHDPEGSGDAKFDFFKKVVAFHPLQHTLNVIEWNLSAHAGQFALALFTFLYVDIIDCTGTLYSMARISGVVDDSTGDFPRSTLAYCTDAFSISIGALLGVSPVTAFIESSSGIMEGGRTGLTAMVTGICFIISIFFAPIFASIPPWATGGTLVIVGAMMMRQVKVINWDYIGDAVPAFVTLAFIPFSYSIAYGLIAGLLCYVVINTMVWLTMKISGNRAMPVNYEQKDYWTWLPGGVSPWFV</sequence>
<dbReference type="GO" id="GO:0005345">
    <property type="term" value="F:purine nucleobase transmembrane transporter activity"/>
    <property type="evidence" value="ECO:0007669"/>
    <property type="project" value="TreeGrafter"/>
</dbReference>
<keyword evidence="3" id="KW-0813">Transport</keyword>
<evidence type="ECO:0000256" key="4">
    <source>
        <dbReference type="ARBA" id="ARBA00022692"/>
    </source>
</evidence>
<feature type="transmembrane region" description="Helical" evidence="7">
    <location>
        <begin position="187"/>
        <end position="213"/>
    </location>
</feature>
<dbReference type="Pfam" id="PF00860">
    <property type="entry name" value="Xan_ur_permease"/>
    <property type="match status" value="1"/>
</dbReference>
<dbReference type="OrthoDB" id="431212at2759"/>
<dbReference type="PANTHER" id="PTHR43337:SF3">
    <property type="entry name" value="PURINE TRANSPORTER"/>
    <property type="match status" value="1"/>
</dbReference>
<dbReference type="AlphaFoldDB" id="A0A6G1HC96"/>
<feature type="transmembrane region" description="Helical" evidence="7">
    <location>
        <begin position="481"/>
        <end position="501"/>
    </location>
</feature>
<feature type="transmembrane region" description="Helical" evidence="7">
    <location>
        <begin position="103"/>
        <end position="122"/>
    </location>
</feature>
<dbReference type="GO" id="GO:0005886">
    <property type="term" value="C:plasma membrane"/>
    <property type="evidence" value="ECO:0007669"/>
    <property type="project" value="TreeGrafter"/>
</dbReference>
<feature type="transmembrane region" description="Helical" evidence="7">
    <location>
        <begin position="248"/>
        <end position="276"/>
    </location>
</feature>
<accession>A0A6G1HC96</accession>
<evidence type="ECO:0000313" key="8">
    <source>
        <dbReference type="EMBL" id="KAF1990640.1"/>
    </source>
</evidence>
<evidence type="ECO:0000313" key="9">
    <source>
        <dbReference type="Proteomes" id="UP000800041"/>
    </source>
</evidence>
<dbReference type="InterPro" id="IPR006043">
    <property type="entry name" value="NCS2"/>
</dbReference>
<keyword evidence="5 7" id="KW-1133">Transmembrane helix</keyword>
<dbReference type="PANTHER" id="PTHR43337">
    <property type="entry name" value="XANTHINE/URACIL PERMEASE C887.17-RELATED"/>
    <property type="match status" value="1"/>
</dbReference>
<gene>
    <name evidence="8" type="ORF">K402DRAFT_294723</name>
</gene>
<feature type="transmembrane region" description="Helical" evidence="7">
    <location>
        <begin position="458"/>
        <end position="475"/>
    </location>
</feature>